<name>A0A2Z6NGF7_TRISU</name>
<evidence type="ECO:0000313" key="2">
    <source>
        <dbReference type="EMBL" id="GAU35005.1"/>
    </source>
</evidence>
<gene>
    <name evidence="2" type="ORF">TSUD_103280</name>
</gene>
<dbReference type="Pfam" id="PF13966">
    <property type="entry name" value="zf-RVT"/>
    <property type="match status" value="1"/>
</dbReference>
<reference evidence="3" key="1">
    <citation type="journal article" date="2017" name="Front. Plant Sci.">
        <title>Climate Clever Clovers: New Paradigm to Reduce the Environmental Footprint of Ruminants by Breeding Low Methanogenic Forages Utilizing Haplotype Variation.</title>
        <authorList>
            <person name="Kaur P."/>
            <person name="Appels R."/>
            <person name="Bayer P.E."/>
            <person name="Keeble-Gagnere G."/>
            <person name="Wang J."/>
            <person name="Hirakawa H."/>
            <person name="Shirasawa K."/>
            <person name="Vercoe P."/>
            <person name="Stefanova K."/>
            <person name="Durmic Z."/>
            <person name="Nichols P."/>
            <person name="Revell C."/>
            <person name="Isobe S.N."/>
            <person name="Edwards D."/>
            <person name="Erskine W."/>
        </authorList>
    </citation>
    <scope>NUCLEOTIDE SEQUENCE [LARGE SCALE GENOMIC DNA]</scope>
    <source>
        <strain evidence="3">cv. Daliak</strain>
    </source>
</reference>
<evidence type="ECO:0000259" key="1">
    <source>
        <dbReference type="Pfam" id="PF13966"/>
    </source>
</evidence>
<evidence type="ECO:0000313" key="3">
    <source>
        <dbReference type="Proteomes" id="UP000242715"/>
    </source>
</evidence>
<accession>A0A2Z6NGF7</accession>
<dbReference type="AlphaFoldDB" id="A0A2Z6NGF7"/>
<feature type="domain" description="Reverse transcriptase zinc-binding" evidence="1">
    <location>
        <begin position="2"/>
        <end position="69"/>
    </location>
</feature>
<dbReference type="InterPro" id="IPR026960">
    <property type="entry name" value="RVT-Znf"/>
</dbReference>
<protein>
    <recommendedName>
        <fullName evidence="1">Reverse transcriptase zinc-binding domain-containing protein</fullName>
    </recommendedName>
</protein>
<dbReference type="Proteomes" id="UP000242715">
    <property type="component" value="Unassembled WGS sequence"/>
</dbReference>
<organism evidence="2 3">
    <name type="scientific">Trifolium subterraneum</name>
    <name type="common">Subterranean clover</name>
    <dbReference type="NCBI Taxonomy" id="3900"/>
    <lineage>
        <taxon>Eukaryota</taxon>
        <taxon>Viridiplantae</taxon>
        <taxon>Streptophyta</taxon>
        <taxon>Embryophyta</taxon>
        <taxon>Tracheophyta</taxon>
        <taxon>Spermatophyta</taxon>
        <taxon>Magnoliopsida</taxon>
        <taxon>eudicotyledons</taxon>
        <taxon>Gunneridae</taxon>
        <taxon>Pentapetalae</taxon>
        <taxon>rosids</taxon>
        <taxon>fabids</taxon>
        <taxon>Fabales</taxon>
        <taxon>Fabaceae</taxon>
        <taxon>Papilionoideae</taxon>
        <taxon>50 kb inversion clade</taxon>
        <taxon>NPAAA clade</taxon>
        <taxon>Hologalegina</taxon>
        <taxon>IRL clade</taxon>
        <taxon>Trifolieae</taxon>
        <taxon>Trifolium</taxon>
    </lineage>
</organism>
<dbReference type="OrthoDB" id="1436411at2759"/>
<proteinExistence type="predicted"/>
<dbReference type="EMBL" id="DF973573">
    <property type="protein sequence ID" value="GAU35005.1"/>
    <property type="molecule type" value="Genomic_DNA"/>
</dbReference>
<keyword evidence="3" id="KW-1185">Reference proteome</keyword>
<sequence>MNQTWKSLAPMKVKIFSWQLLLHRLPTRSNLARRGVLEHSSQEFCAWCSTEVESEAHLFMQCTVAVEVWGEIHSWLGITTAVPGSVSLSFQSFAVPFKSKKDWKA</sequence>